<dbReference type="Gene3D" id="3.40.50.2000">
    <property type="entry name" value="Glycogen Phosphorylase B"/>
    <property type="match status" value="2"/>
</dbReference>
<dbReference type="EMBL" id="CABO01000046">
    <property type="protein sequence ID" value="CBI02943.1"/>
    <property type="molecule type" value="Genomic_DNA"/>
</dbReference>
<name>E6Q6W8_9ZZZZ</name>
<evidence type="ECO:0000313" key="1">
    <source>
        <dbReference type="EMBL" id="CBI02943.1"/>
    </source>
</evidence>
<comment type="caution">
    <text evidence="1">The sequence shown here is derived from an EMBL/GenBank/DDBJ whole genome shotgun (WGS) entry which is preliminary data.</text>
</comment>
<accession>E6Q6W8</accession>
<dbReference type="CDD" id="cd03801">
    <property type="entry name" value="GT4_PimA-like"/>
    <property type="match status" value="1"/>
</dbReference>
<dbReference type="AlphaFoldDB" id="E6Q6W8"/>
<dbReference type="SUPFAM" id="SSF53756">
    <property type="entry name" value="UDP-Glycosyltransferase/glycogen phosphorylase"/>
    <property type="match status" value="1"/>
</dbReference>
<dbReference type="Pfam" id="PF13692">
    <property type="entry name" value="Glyco_trans_1_4"/>
    <property type="match status" value="1"/>
</dbReference>
<dbReference type="GO" id="GO:0016757">
    <property type="term" value="F:glycosyltransferase activity"/>
    <property type="evidence" value="ECO:0007669"/>
    <property type="project" value="TreeGrafter"/>
</dbReference>
<gene>
    <name evidence="1" type="ORF">CARN4_1285</name>
</gene>
<sequence>MARNHQVTVICSHFGAEVVKRFGYDLPVIVTEAHSPRSKAKFSRLAYLYRLYAALKATWRCRHYELVYAGSCYFFDLVPALLLAAKSSARRCVASCFHLIPPPVQRDGAWAVNALAYAEQRVMLLLLRLYRVRVIVDNKALLEALVKMGFKRERLYLSSMGVAHKNIIGEGAAANDSVNSVIYVGRRSAQKGVDRLLRAWRTVASEESGVNLVLIGRDGPGFDTDGKVQALGLNGRVSIFSDLDDAGVSRALAAGRFFVTASLEEGFGVSVLEALAHGLPCVTFDLPAFREAFPVGRHVVKEATDEALARAIVSLLRNPGMVGALRSEIAGKFSFESWDQVGEGVISWIESV</sequence>
<dbReference type="PANTHER" id="PTHR45947">
    <property type="entry name" value="SULFOQUINOVOSYL TRANSFERASE SQD2"/>
    <property type="match status" value="1"/>
</dbReference>
<organism evidence="1">
    <name type="scientific">mine drainage metagenome</name>
    <dbReference type="NCBI Taxonomy" id="410659"/>
    <lineage>
        <taxon>unclassified sequences</taxon>
        <taxon>metagenomes</taxon>
        <taxon>ecological metagenomes</taxon>
    </lineage>
</organism>
<protein>
    <submittedName>
        <fullName evidence="1">Uncharacterized protein</fullName>
    </submittedName>
</protein>
<proteinExistence type="predicted"/>
<dbReference type="InterPro" id="IPR050194">
    <property type="entry name" value="Glycosyltransferase_grp1"/>
</dbReference>
<dbReference type="PANTHER" id="PTHR45947:SF3">
    <property type="entry name" value="SULFOQUINOVOSYL TRANSFERASE SQD2"/>
    <property type="match status" value="1"/>
</dbReference>
<reference evidence="1" key="1">
    <citation type="submission" date="2009-10" db="EMBL/GenBank/DDBJ databases">
        <title>Diversity of trophic interactions inside an arsenic-rich microbial ecosystem.</title>
        <authorList>
            <person name="Bertin P.N."/>
            <person name="Heinrich-Salmeron A."/>
            <person name="Pelletier E."/>
            <person name="Goulhen-Chollet F."/>
            <person name="Arsene-Ploetze F."/>
            <person name="Gallien S."/>
            <person name="Calteau A."/>
            <person name="Vallenet D."/>
            <person name="Casiot C."/>
            <person name="Chane-Woon-Ming B."/>
            <person name="Giloteaux L."/>
            <person name="Barakat M."/>
            <person name="Bonnefoy V."/>
            <person name="Bruneel O."/>
            <person name="Chandler M."/>
            <person name="Cleiss J."/>
            <person name="Duran R."/>
            <person name="Elbaz-Poulichet F."/>
            <person name="Fonknechten N."/>
            <person name="Lauga B."/>
            <person name="Mornico D."/>
            <person name="Ortet P."/>
            <person name="Schaeffer C."/>
            <person name="Siguier P."/>
            <person name="Alexander Thil Smith A."/>
            <person name="Van Dorsselaer A."/>
            <person name="Weissenbach J."/>
            <person name="Medigue C."/>
            <person name="Le Paslier D."/>
        </authorList>
    </citation>
    <scope>NUCLEOTIDE SEQUENCE</scope>
</reference>